<dbReference type="PANTHER" id="PTHR33699:SF23">
    <property type="entry name" value="EXPRESSED PROTEIN"/>
    <property type="match status" value="1"/>
</dbReference>
<evidence type="ECO:0000256" key="1">
    <source>
        <dbReference type="SAM" id="MobiDB-lite"/>
    </source>
</evidence>
<dbReference type="EMBL" id="RWGY01000013">
    <property type="protein sequence ID" value="TVU25655.1"/>
    <property type="molecule type" value="Genomic_DNA"/>
</dbReference>
<name>A0A5J9UQ75_9POAL</name>
<feature type="compositionally biased region" description="Basic and acidic residues" evidence="1">
    <location>
        <begin position="50"/>
        <end position="66"/>
    </location>
</feature>
<comment type="caution">
    <text evidence="2">The sequence shown here is derived from an EMBL/GenBank/DDBJ whole genome shotgun (WGS) entry which is preliminary data.</text>
</comment>
<organism evidence="2 3">
    <name type="scientific">Eragrostis curvula</name>
    <name type="common">weeping love grass</name>
    <dbReference type="NCBI Taxonomy" id="38414"/>
    <lineage>
        <taxon>Eukaryota</taxon>
        <taxon>Viridiplantae</taxon>
        <taxon>Streptophyta</taxon>
        <taxon>Embryophyta</taxon>
        <taxon>Tracheophyta</taxon>
        <taxon>Spermatophyta</taxon>
        <taxon>Magnoliopsida</taxon>
        <taxon>Liliopsida</taxon>
        <taxon>Poales</taxon>
        <taxon>Poaceae</taxon>
        <taxon>PACMAD clade</taxon>
        <taxon>Chloridoideae</taxon>
        <taxon>Eragrostideae</taxon>
        <taxon>Eragrostidinae</taxon>
        <taxon>Eragrostis</taxon>
    </lineage>
</organism>
<dbReference type="AlphaFoldDB" id="A0A5J9UQ75"/>
<dbReference type="Gramene" id="TVU25655">
    <property type="protein sequence ID" value="TVU25655"/>
    <property type="gene ID" value="EJB05_28159"/>
</dbReference>
<accession>A0A5J9UQ75</accession>
<feature type="region of interest" description="Disordered" evidence="1">
    <location>
        <begin position="1"/>
        <end position="31"/>
    </location>
</feature>
<reference evidence="2 3" key="1">
    <citation type="journal article" date="2019" name="Sci. Rep.">
        <title>A high-quality genome of Eragrostis curvula grass provides insights into Poaceae evolution and supports new strategies to enhance forage quality.</title>
        <authorList>
            <person name="Carballo J."/>
            <person name="Santos B.A.C.M."/>
            <person name="Zappacosta D."/>
            <person name="Garbus I."/>
            <person name="Selva J.P."/>
            <person name="Gallo C.A."/>
            <person name="Diaz A."/>
            <person name="Albertini E."/>
            <person name="Caccamo M."/>
            <person name="Echenique V."/>
        </authorList>
    </citation>
    <scope>NUCLEOTIDE SEQUENCE [LARGE SCALE GENOMIC DNA]</scope>
    <source>
        <strain evidence="3">cv. Victoria</strain>
        <tissue evidence="2">Leaf</tissue>
    </source>
</reference>
<evidence type="ECO:0000313" key="2">
    <source>
        <dbReference type="EMBL" id="TVU25655.1"/>
    </source>
</evidence>
<gene>
    <name evidence="2" type="ORF">EJB05_28159</name>
</gene>
<evidence type="ECO:0000313" key="3">
    <source>
        <dbReference type="Proteomes" id="UP000324897"/>
    </source>
</evidence>
<dbReference type="PANTHER" id="PTHR33699">
    <property type="entry name" value="EXPRESSED PROTEIN"/>
    <property type="match status" value="1"/>
</dbReference>
<dbReference type="OrthoDB" id="692405at2759"/>
<keyword evidence="3" id="KW-1185">Reference proteome</keyword>
<sequence length="145" mass="16046">MESQARARGNARRRRRVPAFGEWNHNGDANGSWPATATPFFDLAAAHKPPQTERRDGEGRAAEAKLRRSAAAEAHGRRQSKVADSGAYAARKSCFTVVAKAVDDDLYGVPPDMLYQKPPARKRGWLIRILLMAGCVCPRRRTFTA</sequence>
<feature type="region of interest" description="Disordered" evidence="1">
    <location>
        <begin position="47"/>
        <end position="84"/>
    </location>
</feature>
<dbReference type="Proteomes" id="UP000324897">
    <property type="component" value="Chromosome 2"/>
</dbReference>
<proteinExistence type="predicted"/>
<protein>
    <submittedName>
        <fullName evidence="2">Uncharacterized protein</fullName>
    </submittedName>
</protein>